<dbReference type="PANTHER" id="PTHR43394:SF1">
    <property type="entry name" value="ATP-BINDING CASSETTE SUB-FAMILY B MEMBER 10, MITOCHONDRIAL"/>
    <property type="match status" value="1"/>
</dbReference>
<feature type="domain" description="ABC transporter" evidence="10">
    <location>
        <begin position="359"/>
        <end position="597"/>
    </location>
</feature>
<evidence type="ECO:0000256" key="3">
    <source>
        <dbReference type="ARBA" id="ARBA00022475"/>
    </source>
</evidence>
<dbReference type="PROSITE" id="PS50929">
    <property type="entry name" value="ABC_TM1F"/>
    <property type="match status" value="1"/>
</dbReference>
<dbReference type="Pfam" id="PF00005">
    <property type="entry name" value="ABC_tran"/>
    <property type="match status" value="1"/>
</dbReference>
<dbReference type="PROSITE" id="PS50893">
    <property type="entry name" value="ABC_TRANSPORTER_2"/>
    <property type="match status" value="1"/>
</dbReference>
<dbReference type="Gene3D" id="3.40.50.300">
    <property type="entry name" value="P-loop containing nucleotide triphosphate hydrolases"/>
    <property type="match status" value="1"/>
</dbReference>
<dbReference type="AlphaFoldDB" id="A0A1F7I464"/>
<evidence type="ECO:0008006" key="14">
    <source>
        <dbReference type="Google" id="ProtNLM"/>
    </source>
</evidence>
<keyword evidence="3" id="KW-1003">Cell membrane</keyword>
<dbReference type="InterPro" id="IPR039421">
    <property type="entry name" value="Type_1_exporter"/>
</dbReference>
<dbReference type="InterPro" id="IPR003593">
    <property type="entry name" value="AAA+_ATPase"/>
</dbReference>
<evidence type="ECO:0000256" key="9">
    <source>
        <dbReference type="SAM" id="Phobius"/>
    </source>
</evidence>
<dbReference type="PANTHER" id="PTHR43394">
    <property type="entry name" value="ATP-DEPENDENT PERMEASE MDL1, MITOCHONDRIAL"/>
    <property type="match status" value="1"/>
</dbReference>
<dbReference type="InterPro" id="IPR003439">
    <property type="entry name" value="ABC_transporter-like_ATP-bd"/>
</dbReference>
<dbReference type="GO" id="GO:0005524">
    <property type="term" value="F:ATP binding"/>
    <property type="evidence" value="ECO:0007669"/>
    <property type="project" value="UniProtKB-KW"/>
</dbReference>
<keyword evidence="4 9" id="KW-0812">Transmembrane</keyword>
<comment type="subcellular location">
    <subcellularLocation>
        <location evidence="1">Cell membrane</location>
        <topology evidence="1">Multi-pass membrane protein</topology>
    </subcellularLocation>
</comment>
<dbReference type="EMBL" id="MGAC01000021">
    <property type="protein sequence ID" value="OGK38174.1"/>
    <property type="molecule type" value="Genomic_DNA"/>
</dbReference>
<accession>A0A1F7I464</accession>
<dbReference type="InterPro" id="IPR011527">
    <property type="entry name" value="ABC1_TM_dom"/>
</dbReference>
<gene>
    <name evidence="12" type="ORF">A3F03_00350</name>
</gene>
<dbReference type="SUPFAM" id="SSF52540">
    <property type="entry name" value="P-loop containing nucleoside triphosphate hydrolases"/>
    <property type="match status" value="1"/>
</dbReference>
<evidence type="ECO:0000259" key="10">
    <source>
        <dbReference type="PROSITE" id="PS50893"/>
    </source>
</evidence>
<comment type="caution">
    <text evidence="12">The sequence shown here is derived from an EMBL/GenBank/DDBJ whole genome shotgun (WGS) entry which is preliminary data.</text>
</comment>
<feature type="transmembrane region" description="Helical" evidence="9">
    <location>
        <begin position="32"/>
        <end position="54"/>
    </location>
</feature>
<dbReference type="Proteomes" id="UP000176803">
    <property type="component" value="Unassembled WGS sequence"/>
</dbReference>
<keyword evidence="8 9" id="KW-0472">Membrane</keyword>
<keyword evidence="6" id="KW-0067">ATP-binding</keyword>
<evidence type="ECO:0000256" key="5">
    <source>
        <dbReference type="ARBA" id="ARBA00022741"/>
    </source>
</evidence>
<evidence type="ECO:0000256" key="6">
    <source>
        <dbReference type="ARBA" id="ARBA00022840"/>
    </source>
</evidence>
<protein>
    <recommendedName>
        <fullName evidence="14">ABC transporter domain-containing protein</fullName>
    </recommendedName>
</protein>
<dbReference type="SUPFAM" id="SSF90123">
    <property type="entry name" value="ABC transporter transmembrane region"/>
    <property type="match status" value="1"/>
</dbReference>
<evidence type="ECO:0000256" key="2">
    <source>
        <dbReference type="ARBA" id="ARBA00022448"/>
    </source>
</evidence>
<dbReference type="Pfam" id="PF00664">
    <property type="entry name" value="ABC_membrane"/>
    <property type="match status" value="1"/>
</dbReference>
<dbReference type="Gene3D" id="1.20.1560.10">
    <property type="entry name" value="ABC transporter type 1, transmembrane domain"/>
    <property type="match status" value="1"/>
</dbReference>
<proteinExistence type="predicted"/>
<evidence type="ECO:0000256" key="4">
    <source>
        <dbReference type="ARBA" id="ARBA00022692"/>
    </source>
</evidence>
<feature type="transmembrane region" description="Helical" evidence="9">
    <location>
        <begin position="66"/>
        <end position="85"/>
    </location>
</feature>
<evidence type="ECO:0000313" key="13">
    <source>
        <dbReference type="Proteomes" id="UP000176803"/>
    </source>
</evidence>
<keyword evidence="2" id="KW-0813">Transport</keyword>
<dbReference type="GO" id="GO:0015421">
    <property type="term" value="F:ABC-type oligopeptide transporter activity"/>
    <property type="evidence" value="ECO:0007669"/>
    <property type="project" value="TreeGrafter"/>
</dbReference>
<dbReference type="InterPro" id="IPR017871">
    <property type="entry name" value="ABC_transporter-like_CS"/>
</dbReference>
<evidence type="ECO:0000256" key="1">
    <source>
        <dbReference type="ARBA" id="ARBA00004651"/>
    </source>
</evidence>
<dbReference type="PROSITE" id="PS00211">
    <property type="entry name" value="ABC_TRANSPORTER_1"/>
    <property type="match status" value="1"/>
</dbReference>
<dbReference type="SMART" id="SM00382">
    <property type="entry name" value="AAA"/>
    <property type="match status" value="1"/>
</dbReference>
<evidence type="ECO:0000259" key="11">
    <source>
        <dbReference type="PROSITE" id="PS50929"/>
    </source>
</evidence>
<dbReference type="InterPro" id="IPR027417">
    <property type="entry name" value="P-loop_NTPase"/>
</dbReference>
<dbReference type="GO" id="GO:0016887">
    <property type="term" value="F:ATP hydrolysis activity"/>
    <property type="evidence" value="ECO:0007669"/>
    <property type="project" value="InterPro"/>
</dbReference>
<name>A0A1F7I464_9BACT</name>
<dbReference type="InterPro" id="IPR036640">
    <property type="entry name" value="ABC1_TM_sf"/>
</dbReference>
<sequence length="604" mass="69190">MAIKTEKPKSKPHFFKNVLKIATLTWRVDPWLFTWSGLITIIMGLIPIAMSYTFKLVLDNLILEKNPAGIISASLLGYFAFRYIITLGNDLLEVYQGWYFQGVNQMKIQNYLNYSTSEKISSLDIDHFENSDTQNLINRAAGRSVSEIQRYIEHLSSALSATVTFISSFIVLVSFNWWIPLVLTAVIIPRIFITNHRVKNIWSAWKERVPKQRELSYLIGILQSKESVREIRLFSSREELLTRVDAMQTHLMEHTLIPIRKYLKRAPIPIILETITIFILIYLKLPATIIGTISIGTLTFYIQNADRILASAGNLQGRISRLSEMNLYTADYFELMELPQLVKERDPGHEFDLIAPPYIEFQNVSFSYLPDTPVLKKISFKLSPGERLAIVGPNGSGKSTLVKLLLRFYDPTSGRILINDLDLKDLRLRNWYKFVGTLFQDFSHYLISVKDNIRLGNPELVDSERMVEAAKKSGAHEFIEKLPGKYDQKLGRRFEDSVEISAGQWQKLALARAFYEEAPVLILDEPTSAIDAETEAEIFDNLNKTYKDKTLIFVSHRFSTVRNANKIIVLKDGAIAEEGTHKSLMGHNGIYARMFRKQAKGYIE</sequence>
<keyword evidence="5" id="KW-0547">Nucleotide-binding</keyword>
<feature type="domain" description="ABC transmembrane type-1" evidence="11">
    <location>
        <begin position="35"/>
        <end position="324"/>
    </location>
</feature>
<evidence type="ECO:0000313" key="12">
    <source>
        <dbReference type="EMBL" id="OGK38174.1"/>
    </source>
</evidence>
<evidence type="ECO:0000256" key="8">
    <source>
        <dbReference type="ARBA" id="ARBA00023136"/>
    </source>
</evidence>
<feature type="transmembrane region" description="Helical" evidence="9">
    <location>
        <begin position="266"/>
        <end position="285"/>
    </location>
</feature>
<feature type="transmembrane region" description="Helical" evidence="9">
    <location>
        <begin position="165"/>
        <end position="188"/>
    </location>
</feature>
<evidence type="ECO:0000256" key="7">
    <source>
        <dbReference type="ARBA" id="ARBA00022989"/>
    </source>
</evidence>
<organism evidence="12 13">
    <name type="scientific">Candidatus Roizmanbacteria bacterium RIFCSPHIGHO2_12_FULL_41_11</name>
    <dbReference type="NCBI Taxonomy" id="1802052"/>
    <lineage>
        <taxon>Bacteria</taxon>
        <taxon>Candidatus Roizmaniibacteriota</taxon>
    </lineage>
</organism>
<dbReference type="FunFam" id="3.40.50.300:FF:000221">
    <property type="entry name" value="Multidrug ABC transporter ATP-binding protein"/>
    <property type="match status" value="1"/>
</dbReference>
<dbReference type="GO" id="GO:0005886">
    <property type="term" value="C:plasma membrane"/>
    <property type="evidence" value="ECO:0007669"/>
    <property type="project" value="UniProtKB-SubCell"/>
</dbReference>
<reference evidence="12 13" key="1">
    <citation type="journal article" date="2016" name="Nat. Commun.">
        <title>Thousands of microbial genomes shed light on interconnected biogeochemical processes in an aquifer system.</title>
        <authorList>
            <person name="Anantharaman K."/>
            <person name="Brown C.T."/>
            <person name="Hug L.A."/>
            <person name="Sharon I."/>
            <person name="Castelle C.J."/>
            <person name="Probst A.J."/>
            <person name="Thomas B.C."/>
            <person name="Singh A."/>
            <person name="Wilkins M.J."/>
            <person name="Karaoz U."/>
            <person name="Brodie E.L."/>
            <person name="Williams K.H."/>
            <person name="Hubbard S.S."/>
            <person name="Banfield J.F."/>
        </authorList>
    </citation>
    <scope>NUCLEOTIDE SEQUENCE [LARGE SCALE GENOMIC DNA]</scope>
</reference>
<keyword evidence="7 9" id="KW-1133">Transmembrane helix</keyword>